<gene>
    <name evidence="6" type="ORF">GGQ83_002633</name>
</gene>
<dbReference type="Proteomes" id="UP000553193">
    <property type="component" value="Unassembled WGS sequence"/>
</dbReference>
<dbReference type="AlphaFoldDB" id="A0A840AGH5"/>
<evidence type="ECO:0000256" key="2">
    <source>
        <dbReference type="ARBA" id="ARBA00005695"/>
    </source>
</evidence>
<dbReference type="Pfam" id="PF00496">
    <property type="entry name" value="SBP_bac_5"/>
    <property type="match status" value="1"/>
</dbReference>
<dbReference type="CDD" id="cd08502">
    <property type="entry name" value="PBP2_NikA_DppA_OppA_like_16"/>
    <property type="match status" value="1"/>
</dbReference>
<dbReference type="GO" id="GO:0043190">
    <property type="term" value="C:ATP-binding cassette (ABC) transporter complex"/>
    <property type="evidence" value="ECO:0007669"/>
    <property type="project" value="InterPro"/>
</dbReference>
<dbReference type="InterPro" id="IPR030678">
    <property type="entry name" value="Peptide/Ni-bd"/>
</dbReference>
<feature type="domain" description="Solute-binding protein family 5" evidence="5">
    <location>
        <begin position="72"/>
        <end position="429"/>
    </location>
</feature>
<dbReference type="SUPFAM" id="SSF53850">
    <property type="entry name" value="Periplasmic binding protein-like II"/>
    <property type="match status" value="1"/>
</dbReference>
<evidence type="ECO:0000256" key="3">
    <source>
        <dbReference type="ARBA" id="ARBA00022729"/>
    </source>
</evidence>
<accession>A0A840AGH5</accession>
<dbReference type="PIRSF" id="PIRSF002741">
    <property type="entry name" value="MppA"/>
    <property type="match status" value="1"/>
</dbReference>
<dbReference type="PANTHER" id="PTHR30290:SF38">
    <property type="entry name" value="D,D-DIPEPTIDE-BINDING PERIPLASMIC PROTEIN DDPA-RELATED"/>
    <property type="match status" value="1"/>
</dbReference>
<dbReference type="GO" id="GO:0030288">
    <property type="term" value="C:outer membrane-bounded periplasmic space"/>
    <property type="evidence" value="ECO:0007669"/>
    <property type="project" value="UniProtKB-ARBA"/>
</dbReference>
<proteinExistence type="inferred from homology"/>
<dbReference type="EMBL" id="JACIDJ010000004">
    <property type="protein sequence ID" value="MBB3899185.1"/>
    <property type="molecule type" value="Genomic_DNA"/>
</dbReference>
<dbReference type="InterPro" id="IPR000914">
    <property type="entry name" value="SBP_5_dom"/>
</dbReference>
<organism evidence="6 7">
    <name type="scientific">Roseococcus suduntuyensis</name>
    <dbReference type="NCBI Taxonomy" id="455361"/>
    <lineage>
        <taxon>Bacteria</taxon>
        <taxon>Pseudomonadati</taxon>
        <taxon>Pseudomonadota</taxon>
        <taxon>Alphaproteobacteria</taxon>
        <taxon>Acetobacterales</taxon>
        <taxon>Roseomonadaceae</taxon>
        <taxon>Roseococcus</taxon>
    </lineage>
</organism>
<protein>
    <submittedName>
        <fullName evidence="6">Peptide/nickel transport system substrate-binding protein</fullName>
    </submittedName>
</protein>
<dbReference type="PANTHER" id="PTHR30290">
    <property type="entry name" value="PERIPLASMIC BINDING COMPONENT OF ABC TRANSPORTER"/>
    <property type="match status" value="1"/>
</dbReference>
<name>A0A840AGH5_9PROT</name>
<keyword evidence="3 4" id="KW-0732">Signal</keyword>
<evidence type="ECO:0000313" key="7">
    <source>
        <dbReference type="Proteomes" id="UP000553193"/>
    </source>
</evidence>
<dbReference type="InterPro" id="IPR039424">
    <property type="entry name" value="SBP_5"/>
</dbReference>
<comment type="caution">
    <text evidence="6">The sequence shown here is derived from an EMBL/GenBank/DDBJ whole genome shotgun (WGS) entry which is preliminary data.</text>
</comment>
<sequence length="527" mass="57630">MPRLPRRALLATPLAGALAAPATAQAARVMRFVPQADVTVLDPLWSTAFVSRNHAYLVYDTLYGTDAEFRAQPQMAEGHVVEDDGRTWTITLRPNLRFHDGEPVRAADAVASLRRWGARDPFGQALFAATDELSALDDRRLRFRLKAPFPLLPAALGKTTVTVPFIMPERLARTDAATQVSEIVGSGPYRFVANERVAGARTVYAKFDGYVPREGGTPSFTAGPKVAHLDRVEWVVMPDGATAAAALQAGEVDWWEQAVTDLLPVLRRHRQVEVKTLETTGFIGFLRFNHLQPPFNNPAVRRAVLGAINQSDFMQAIVGNNPELWRGDVGVFTPGTPLASNEGLAPLTGPRDPAAVRRALAAAGYNNERVALIVPTDLPFLRAMSEVGADAFRRIGLNVDYQALDWGTVLQRRTSREPVERGGWSAFFTFGGGLDFASPAGHLGLRGNGTNGWIGWPDSPALEALRQEWFSAPDLAAQQAIGRRIQAQAMQDVPMIPLGQYFLATAHRRNVTDMLSGMPLFWNVKKG</sequence>
<comment type="subcellular location">
    <subcellularLocation>
        <location evidence="1">Periplasm</location>
    </subcellularLocation>
</comment>
<evidence type="ECO:0000256" key="4">
    <source>
        <dbReference type="SAM" id="SignalP"/>
    </source>
</evidence>
<dbReference type="InterPro" id="IPR006311">
    <property type="entry name" value="TAT_signal"/>
</dbReference>
<dbReference type="GO" id="GO:1904680">
    <property type="term" value="F:peptide transmembrane transporter activity"/>
    <property type="evidence" value="ECO:0007669"/>
    <property type="project" value="TreeGrafter"/>
</dbReference>
<reference evidence="6 7" key="1">
    <citation type="submission" date="2020-08" db="EMBL/GenBank/DDBJ databases">
        <title>Genomic Encyclopedia of Type Strains, Phase IV (KMG-IV): sequencing the most valuable type-strain genomes for metagenomic binning, comparative biology and taxonomic classification.</title>
        <authorList>
            <person name="Goeker M."/>
        </authorList>
    </citation>
    <scope>NUCLEOTIDE SEQUENCE [LARGE SCALE GENOMIC DNA]</scope>
    <source>
        <strain evidence="6 7">DSM 19979</strain>
    </source>
</reference>
<evidence type="ECO:0000313" key="6">
    <source>
        <dbReference type="EMBL" id="MBB3899185.1"/>
    </source>
</evidence>
<dbReference type="GO" id="GO:0015833">
    <property type="term" value="P:peptide transport"/>
    <property type="evidence" value="ECO:0007669"/>
    <property type="project" value="TreeGrafter"/>
</dbReference>
<dbReference type="Gene3D" id="3.40.190.10">
    <property type="entry name" value="Periplasmic binding protein-like II"/>
    <property type="match status" value="1"/>
</dbReference>
<feature type="signal peptide" evidence="4">
    <location>
        <begin position="1"/>
        <end position="26"/>
    </location>
</feature>
<feature type="chain" id="PRO_5032854504" evidence="4">
    <location>
        <begin position="27"/>
        <end position="527"/>
    </location>
</feature>
<evidence type="ECO:0000259" key="5">
    <source>
        <dbReference type="Pfam" id="PF00496"/>
    </source>
</evidence>
<keyword evidence="7" id="KW-1185">Reference proteome</keyword>
<comment type="similarity">
    <text evidence="2">Belongs to the bacterial solute-binding protein 5 family.</text>
</comment>
<dbReference type="Gene3D" id="3.10.105.10">
    <property type="entry name" value="Dipeptide-binding Protein, Domain 3"/>
    <property type="match status" value="1"/>
</dbReference>
<dbReference type="PROSITE" id="PS51318">
    <property type="entry name" value="TAT"/>
    <property type="match status" value="1"/>
</dbReference>
<evidence type="ECO:0000256" key="1">
    <source>
        <dbReference type="ARBA" id="ARBA00004418"/>
    </source>
</evidence>